<keyword evidence="2" id="KW-0472">Membrane</keyword>
<dbReference type="EMBL" id="JBHUOQ010000001">
    <property type="protein sequence ID" value="MFD2829294.1"/>
    <property type="molecule type" value="Genomic_DNA"/>
</dbReference>
<protein>
    <submittedName>
        <fullName evidence="3">5-bromo-4-chloroindolyl phosphate hydrolysis family protein</fullName>
    </submittedName>
</protein>
<keyword evidence="4" id="KW-1185">Reference proteome</keyword>
<comment type="caution">
    <text evidence="3">The sequence shown here is derived from an EMBL/GenBank/DDBJ whole genome shotgun (WGS) entry which is preliminary data.</text>
</comment>
<sequence>MKFNISHWTASLVSVPVAVISGAISMIAFDIHLIYDMLIGAGAFFAAYLPTQSVSMNRQLQEYGLTKSEYKYINTQLRDAREKLSRLRKSYSSIRSLKDAKLIYDINRLIRTVLKTVEDDPKKFFGIQQFFHSNLDSAVNTIEQYLFLYKMPGKSKDEKIRLHETRLSLLELKRTIEANLSAMNKTNYQSLDVERDIISINNKRSERKYRLENKLHKQQVNLKKKETEKETVNAYRGEENDRRE</sequence>
<keyword evidence="2" id="KW-0812">Transmembrane</keyword>
<keyword evidence="2" id="KW-1133">Transmembrane helix</keyword>
<evidence type="ECO:0000313" key="4">
    <source>
        <dbReference type="Proteomes" id="UP001597519"/>
    </source>
</evidence>
<dbReference type="InterPro" id="IPR018770">
    <property type="entry name" value="ChloroindolylP_hydrolase"/>
</dbReference>
<feature type="region of interest" description="Disordered" evidence="1">
    <location>
        <begin position="220"/>
        <end position="244"/>
    </location>
</feature>
<name>A0ABW5WSJ6_9STAP</name>
<dbReference type="RefSeq" id="WP_377771173.1">
    <property type="nucleotide sequence ID" value="NZ_JBHUOQ010000001.1"/>
</dbReference>
<proteinExistence type="predicted"/>
<evidence type="ECO:0000256" key="1">
    <source>
        <dbReference type="SAM" id="MobiDB-lite"/>
    </source>
</evidence>
<gene>
    <name evidence="3" type="ORF">ACFSX4_02370</name>
</gene>
<evidence type="ECO:0000313" key="3">
    <source>
        <dbReference type="EMBL" id="MFD2829294.1"/>
    </source>
</evidence>
<reference evidence="4" key="1">
    <citation type="journal article" date="2019" name="Int. J. Syst. Evol. Microbiol.">
        <title>The Global Catalogue of Microorganisms (GCM) 10K type strain sequencing project: providing services to taxonomists for standard genome sequencing and annotation.</title>
        <authorList>
            <consortium name="The Broad Institute Genomics Platform"/>
            <consortium name="The Broad Institute Genome Sequencing Center for Infectious Disease"/>
            <person name="Wu L."/>
            <person name="Ma J."/>
        </authorList>
    </citation>
    <scope>NUCLEOTIDE SEQUENCE [LARGE SCALE GENOMIC DNA]</scope>
    <source>
        <strain evidence="4">KCTC 33575</strain>
    </source>
</reference>
<accession>A0ABW5WSJ6</accession>
<feature type="compositionally biased region" description="Basic and acidic residues" evidence="1">
    <location>
        <begin position="223"/>
        <end position="244"/>
    </location>
</feature>
<dbReference type="Proteomes" id="UP001597519">
    <property type="component" value="Unassembled WGS sequence"/>
</dbReference>
<evidence type="ECO:0000256" key="2">
    <source>
        <dbReference type="SAM" id="Phobius"/>
    </source>
</evidence>
<feature type="transmembrane region" description="Helical" evidence="2">
    <location>
        <begin position="7"/>
        <end position="27"/>
    </location>
</feature>
<organism evidence="3 4">
    <name type="scientific">Corticicoccus populi</name>
    <dbReference type="NCBI Taxonomy" id="1812821"/>
    <lineage>
        <taxon>Bacteria</taxon>
        <taxon>Bacillati</taxon>
        <taxon>Bacillota</taxon>
        <taxon>Bacilli</taxon>
        <taxon>Bacillales</taxon>
        <taxon>Staphylococcaceae</taxon>
        <taxon>Corticicoccus</taxon>
    </lineage>
</organism>
<dbReference type="Pfam" id="PF10112">
    <property type="entry name" value="Halogen_Hydrol"/>
    <property type="match status" value="1"/>
</dbReference>